<accession>A0A8H4ZND4</accession>
<feature type="region of interest" description="Disordered" evidence="1">
    <location>
        <begin position="53"/>
        <end position="80"/>
    </location>
</feature>
<evidence type="ECO:0000313" key="3">
    <source>
        <dbReference type="Proteomes" id="UP000573603"/>
    </source>
</evidence>
<gene>
    <name evidence="2" type="ORF">FANTH_5022</name>
</gene>
<dbReference type="EMBL" id="JABEVY010000109">
    <property type="protein sequence ID" value="KAF5249714.1"/>
    <property type="molecule type" value="Genomic_DNA"/>
</dbReference>
<feature type="region of interest" description="Disordered" evidence="1">
    <location>
        <begin position="122"/>
        <end position="142"/>
    </location>
</feature>
<dbReference type="AlphaFoldDB" id="A0A8H4ZND4"/>
<feature type="region of interest" description="Disordered" evidence="1">
    <location>
        <begin position="1"/>
        <end position="33"/>
    </location>
</feature>
<feature type="compositionally biased region" description="Polar residues" evidence="1">
    <location>
        <begin position="1"/>
        <end position="11"/>
    </location>
</feature>
<protein>
    <submittedName>
        <fullName evidence="2">Uncharacterized protein</fullName>
    </submittedName>
</protein>
<comment type="caution">
    <text evidence="2">The sequence shown here is derived from an EMBL/GenBank/DDBJ whole genome shotgun (WGS) entry which is preliminary data.</text>
</comment>
<evidence type="ECO:0000256" key="1">
    <source>
        <dbReference type="SAM" id="MobiDB-lite"/>
    </source>
</evidence>
<reference evidence="2 3" key="1">
    <citation type="journal article" date="2020" name="BMC Genomics">
        <title>Correction to: Identification and distribution of gene clusters required for synthesis of sphingolipid metabolism inhibitors in diverse species of the filamentous fungus Fusarium.</title>
        <authorList>
            <person name="Kim H.S."/>
            <person name="Lohmar J.M."/>
            <person name="Busman M."/>
            <person name="Brown D.W."/>
            <person name="Naumann T.A."/>
            <person name="Divon H.H."/>
            <person name="Lysoe E."/>
            <person name="Uhlig S."/>
            <person name="Proctor R.H."/>
        </authorList>
    </citation>
    <scope>NUCLEOTIDE SEQUENCE [LARGE SCALE GENOMIC DNA]</scope>
    <source>
        <strain evidence="2 3">NRRL 25214</strain>
    </source>
</reference>
<keyword evidence="3" id="KW-1185">Reference proteome</keyword>
<organism evidence="2 3">
    <name type="scientific">Fusarium anthophilum</name>
    <dbReference type="NCBI Taxonomy" id="48485"/>
    <lineage>
        <taxon>Eukaryota</taxon>
        <taxon>Fungi</taxon>
        <taxon>Dikarya</taxon>
        <taxon>Ascomycota</taxon>
        <taxon>Pezizomycotina</taxon>
        <taxon>Sordariomycetes</taxon>
        <taxon>Hypocreomycetidae</taxon>
        <taxon>Hypocreales</taxon>
        <taxon>Nectriaceae</taxon>
        <taxon>Fusarium</taxon>
        <taxon>Fusarium fujikuroi species complex</taxon>
    </lineage>
</organism>
<name>A0A8H4ZND4_9HYPO</name>
<sequence length="296" mass="32105">MSFDSFSSYQLDTPDILDGQNPRPSHDEYQLSPFDTCQVPGMIQYQMDMHQDLEEAEEPKSNSRPKLGYKRASSACSQSSVDGSTPIRVARFSPSADGGLDAYDLAQPSASVDQYLDVQKPPLDSSKMRATTSAGPIGNGIPWTDSFGSEMRGEDQVNLIMKSQSLPGWDAAVMGQISNSNPVNFDSTQRGQLSEVPAISQFSTMVDNSVSPLSQADLNFAWSSNSYALPIRSLPGLPESANIDNMFNGGGQALFDFHSSPVPSTNQPLSLQISPAAQGRSQSLPYTGYTFNSFWE</sequence>
<dbReference type="Proteomes" id="UP000573603">
    <property type="component" value="Unassembled WGS sequence"/>
</dbReference>
<proteinExistence type="predicted"/>
<evidence type="ECO:0000313" key="2">
    <source>
        <dbReference type="EMBL" id="KAF5249714.1"/>
    </source>
</evidence>